<proteinExistence type="predicted"/>
<dbReference type="EMBL" id="JBHTLQ010000019">
    <property type="protein sequence ID" value="MFD1190958.1"/>
    <property type="molecule type" value="Genomic_DNA"/>
</dbReference>
<dbReference type="CDD" id="cd08916">
    <property type="entry name" value="TrHb3_P"/>
    <property type="match status" value="1"/>
</dbReference>
<dbReference type="InterPro" id="IPR009050">
    <property type="entry name" value="Globin-like_sf"/>
</dbReference>
<reference evidence="2" key="1">
    <citation type="journal article" date="2019" name="Int. J. Syst. Evol. Microbiol.">
        <title>The Global Catalogue of Microorganisms (GCM) 10K type strain sequencing project: providing services to taxonomists for standard genome sequencing and annotation.</title>
        <authorList>
            <consortium name="The Broad Institute Genomics Platform"/>
            <consortium name="The Broad Institute Genome Sequencing Center for Infectious Disease"/>
            <person name="Wu L."/>
            <person name="Ma J."/>
        </authorList>
    </citation>
    <scope>NUCLEOTIDE SEQUENCE [LARGE SCALE GENOMIC DNA]</scope>
    <source>
        <strain evidence="2">CCUG 55074</strain>
    </source>
</reference>
<accession>A0ABW3T1Y7</accession>
<comment type="caution">
    <text evidence="1">The sequence shown here is derived from an EMBL/GenBank/DDBJ whole genome shotgun (WGS) entry which is preliminary data.</text>
</comment>
<evidence type="ECO:0000313" key="1">
    <source>
        <dbReference type="EMBL" id="MFD1190958.1"/>
    </source>
</evidence>
<gene>
    <name evidence="1" type="ORF">ACFQ27_10240</name>
</gene>
<evidence type="ECO:0000313" key="2">
    <source>
        <dbReference type="Proteomes" id="UP001597216"/>
    </source>
</evidence>
<organism evidence="1 2">
    <name type="scientific">Phenylobacterium conjunctum</name>
    <dbReference type="NCBI Taxonomy" id="1298959"/>
    <lineage>
        <taxon>Bacteria</taxon>
        <taxon>Pseudomonadati</taxon>
        <taxon>Pseudomonadota</taxon>
        <taxon>Alphaproteobacteria</taxon>
        <taxon>Caulobacterales</taxon>
        <taxon>Caulobacteraceae</taxon>
        <taxon>Phenylobacterium</taxon>
    </lineage>
</organism>
<dbReference type="Gene3D" id="1.10.490.10">
    <property type="entry name" value="Globins"/>
    <property type="match status" value="1"/>
</dbReference>
<dbReference type="Proteomes" id="UP001597216">
    <property type="component" value="Unassembled WGS sequence"/>
</dbReference>
<name>A0ABW3T1Y7_9CAUL</name>
<sequence length="146" mass="15911">MTTPVSDRRQRLAPGASVGVTEAMCRQVVDAFYARVRADPELGPIFNGAIGDHWDAHLAKLADFWSSVLLMTGRFKGTPMTVHVALPRAEPEHFQIWLGLFRQTVTEICPPPAAALFVEKAEMIARSLQFGIAASRGELPGGRRAG</sequence>
<protein>
    <submittedName>
        <fullName evidence="1">Group III truncated hemoglobin</fullName>
    </submittedName>
</protein>
<dbReference type="SUPFAM" id="SSF46458">
    <property type="entry name" value="Globin-like"/>
    <property type="match status" value="1"/>
</dbReference>
<keyword evidence="2" id="KW-1185">Reference proteome</keyword>
<dbReference type="InterPro" id="IPR012292">
    <property type="entry name" value="Globin/Proto"/>
</dbReference>
<dbReference type="RefSeq" id="WP_374347977.1">
    <property type="nucleotide sequence ID" value="NZ_JBHTLQ010000019.1"/>
</dbReference>